<reference evidence="1 2" key="1">
    <citation type="submission" date="2016-11" db="EMBL/GenBank/DDBJ databases">
        <authorList>
            <person name="Jaros S."/>
            <person name="Januszkiewicz K."/>
            <person name="Wedrychowicz H."/>
        </authorList>
    </citation>
    <scope>NUCLEOTIDE SEQUENCE [LARGE SCALE GENOMIC DNA]</scope>
    <source>
        <strain evidence="1 2">GAS95</strain>
    </source>
</reference>
<protein>
    <submittedName>
        <fullName evidence="1">Zn-binding Pro-Ala-Ala-Arg (PAAR) domain-containing protein, incolved in TypeVI secretion</fullName>
    </submittedName>
</protein>
<dbReference type="RefSeq" id="WP_143788473.1">
    <property type="nucleotide sequence ID" value="NZ_FSRU01000002.1"/>
</dbReference>
<gene>
    <name evidence="1" type="ORF">SAMN05444165_5559</name>
</gene>
<dbReference type="AlphaFoldDB" id="A0A1N6L141"/>
<dbReference type="EMBL" id="FSRU01000002">
    <property type="protein sequence ID" value="SIO62511.1"/>
    <property type="molecule type" value="Genomic_DNA"/>
</dbReference>
<evidence type="ECO:0000313" key="2">
    <source>
        <dbReference type="Proteomes" id="UP000185151"/>
    </source>
</evidence>
<dbReference type="Proteomes" id="UP000185151">
    <property type="component" value="Unassembled WGS sequence"/>
</dbReference>
<dbReference type="InterPro" id="IPR008727">
    <property type="entry name" value="PAAR_motif"/>
</dbReference>
<accession>A0A1N6L141</accession>
<name>A0A1N6L141_9BURK</name>
<dbReference type="OrthoDB" id="8594232at2"/>
<dbReference type="CDD" id="cd14744">
    <property type="entry name" value="PAAR_CT_2"/>
    <property type="match status" value="1"/>
</dbReference>
<proteinExistence type="predicted"/>
<dbReference type="Pfam" id="PF05488">
    <property type="entry name" value="PAAR_motif"/>
    <property type="match status" value="1"/>
</dbReference>
<sequence length="186" mass="20732">MRRYLIMLGDKTTADGVVLEGEPVSTARGQPFAYQEAKVNCHACKSEGYIRNVGPNRPMVLMGKQVALENDLCICKCNPPPKLIASQSNAFMDFDSAELATMGYTPQGRYIGDASYDQHFLLKDERTGHPLKNTPYKIVTDDGEEIEGRTDEHGHTEKVYADSAVTATIDVFEEHAPLDPDWDRHL</sequence>
<keyword evidence="2" id="KW-1185">Reference proteome</keyword>
<evidence type="ECO:0000313" key="1">
    <source>
        <dbReference type="EMBL" id="SIO62511.1"/>
    </source>
</evidence>
<organism evidence="1 2">
    <name type="scientific">Paraburkholderia phenazinium</name>
    <dbReference type="NCBI Taxonomy" id="60549"/>
    <lineage>
        <taxon>Bacteria</taxon>
        <taxon>Pseudomonadati</taxon>
        <taxon>Pseudomonadota</taxon>
        <taxon>Betaproteobacteria</taxon>
        <taxon>Burkholderiales</taxon>
        <taxon>Burkholderiaceae</taxon>
        <taxon>Paraburkholderia</taxon>
    </lineage>
</organism>